<feature type="binding site" evidence="12">
    <location>
        <position position="258"/>
    </location>
    <ligand>
        <name>Mg(2+)</name>
        <dbReference type="ChEBI" id="CHEBI:18420"/>
        <label>1</label>
    </ligand>
</feature>
<name>A0A402B7W1_9CHLR</name>
<dbReference type="InterPro" id="IPR001998">
    <property type="entry name" value="Xylose_isomerase"/>
</dbReference>
<evidence type="ECO:0000256" key="4">
    <source>
        <dbReference type="ARBA" id="ARBA00011958"/>
    </source>
</evidence>
<feature type="binding site" evidence="12">
    <location>
        <position position="230"/>
    </location>
    <ligand>
        <name>Mg(2+)</name>
        <dbReference type="ChEBI" id="CHEBI:18420"/>
        <label>2</label>
    </ligand>
</feature>
<comment type="subcellular location">
    <subcellularLocation>
        <location evidence="1 12 14">Cytoplasm</location>
    </subcellularLocation>
</comment>
<evidence type="ECO:0000259" key="15">
    <source>
        <dbReference type="Pfam" id="PF01261"/>
    </source>
</evidence>
<dbReference type="EMBL" id="BIFT01000001">
    <property type="protein sequence ID" value="GCE27436.1"/>
    <property type="molecule type" value="Genomic_DNA"/>
</dbReference>
<reference evidence="17" key="1">
    <citation type="submission" date="2018-12" db="EMBL/GenBank/DDBJ databases">
        <title>Tengunoibacter tsumagoiensis gen. nov., sp. nov., Dictyobacter kobayashii sp. nov., D. alpinus sp. nov., and D. joshuensis sp. nov. and description of Dictyobacteraceae fam. nov. within the order Ktedonobacterales isolated from Tengu-no-mugimeshi.</title>
        <authorList>
            <person name="Wang C.M."/>
            <person name="Zheng Y."/>
            <person name="Sakai Y."/>
            <person name="Toyoda A."/>
            <person name="Minakuchi Y."/>
            <person name="Abe K."/>
            <person name="Yokota A."/>
            <person name="Yabe S."/>
        </authorList>
    </citation>
    <scope>NUCLEOTIDE SEQUENCE [LARGE SCALE GENOMIC DNA]</scope>
    <source>
        <strain evidence="17">Uno16</strain>
    </source>
</reference>
<dbReference type="PANTHER" id="PTHR48408:SF1">
    <property type="entry name" value="XYLOSE ISOMERASE"/>
    <property type="match status" value="1"/>
</dbReference>
<dbReference type="HAMAP" id="MF_00455">
    <property type="entry name" value="Xylose_isom_A"/>
    <property type="match status" value="1"/>
</dbReference>
<evidence type="ECO:0000256" key="3">
    <source>
        <dbReference type="ARBA" id="ARBA00011881"/>
    </source>
</evidence>
<keyword evidence="9 12" id="KW-0413">Isomerase</keyword>
<evidence type="ECO:0000313" key="17">
    <source>
        <dbReference type="Proteomes" id="UP000287171"/>
    </source>
</evidence>
<comment type="catalytic activity">
    <reaction evidence="11 12 13">
        <text>alpha-D-xylose = alpha-D-xylulofuranose</text>
        <dbReference type="Rhea" id="RHEA:22816"/>
        <dbReference type="ChEBI" id="CHEBI:28518"/>
        <dbReference type="ChEBI" id="CHEBI:188998"/>
        <dbReference type="EC" id="5.3.1.5"/>
    </reaction>
</comment>
<dbReference type="OrthoDB" id="9763981at2"/>
<comment type="similarity">
    <text evidence="2 12 13">Belongs to the xylose isomerase family.</text>
</comment>
<evidence type="ECO:0000256" key="9">
    <source>
        <dbReference type="ARBA" id="ARBA00023235"/>
    </source>
</evidence>
<evidence type="ECO:0000256" key="6">
    <source>
        <dbReference type="ARBA" id="ARBA00022490"/>
    </source>
</evidence>
<feature type="domain" description="Xylose isomerase-like TIM barrel" evidence="15">
    <location>
        <begin position="54"/>
        <end position="308"/>
    </location>
</feature>
<sequence length="404" mass="45496">MTLPTKLTRESTSDQFTPKKDDKFTFGLWTVANQGRDPFGDVVRPVLNPVHSVQKLSELGAWGVNFHDNDLVPFDATPAQRDQIVRDFKQALNDYDMVVPMATTNLFFHPAFKDGAFTAVDPSVRAFALQKTMRAIDLGVELGAKTYVFWGGREGVDSEASKDPVEAVKRMRDAINFLCEYSIDNGYNLRFALEPKPNEPRSDTYFPSIGHMLAFIYTLDHPDMVGVNPEVAHEHMSGLNFVHGIAQALEAGKLFHIDLNDQKGPRFDQDLRFGSESIKSMFFLVRLLENSGYDGPRHFDAHAYRTEDAQGVWDFAAGCMRTYNILREKARHFDADPEVQQLLATVNGGDADHIALLDQVRSGYSKELANKLRDTTFNPTALGERGYQYEKLDQLAIEHILGVR</sequence>
<evidence type="ECO:0000256" key="11">
    <source>
        <dbReference type="ARBA" id="ARBA00033659"/>
    </source>
</evidence>
<dbReference type="PANTHER" id="PTHR48408">
    <property type="match status" value="1"/>
</dbReference>
<dbReference type="RefSeq" id="WP_126627780.1">
    <property type="nucleotide sequence ID" value="NZ_BIFT01000001.1"/>
</dbReference>
<feature type="binding site" evidence="12">
    <location>
        <position position="230"/>
    </location>
    <ligand>
        <name>Mg(2+)</name>
        <dbReference type="ChEBI" id="CHEBI:18420"/>
        <label>1</label>
    </ligand>
</feature>
<dbReference type="GO" id="GO:0005737">
    <property type="term" value="C:cytoplasm"/>
    <property type="evidence" value="ECO:0007669"/>
    <property type="project" value="UniProtKB-SubCell"/>
</dbReference>
<evidence type="ECO:0000256" key="13">
    <source>
        <dbReference type="RuleBase" id="RU000609"/>
    </source>
</evidence>
<dbReference type="GO" id="GO:0042732">
    <property type="term" value="P:D-xylose metabolic process"/>
    <property type="evidence" value="ECO:0007669"/>
    <property type="project" value="UniProtKB-UniRule"/>
</dbReference>
<keyword evidence="6 12" id="KW-0963">Cytoplasm</keyword>
<evidence type="ECO:0000256" key="10">
    <source>
        <dbReference type="ARBA" id="ARBA00023277"/>
    </source>
</evidence>
<dbReference type="SUPFAM" id="SSF51658">
    <property type="entry name" value="Xylose isomerase-like"/>
    <property type="match status" value="1"/>
</dbReference>
<feature type="active site" evidence="12">
    <location>
        <position position="67"/>
    </location>
</feature>
<dbReference type="PRINTS" id="PR00688">
    <property type="entry name" value="XYLOSISMRASE"/>
</dbReference>
<comment type="caution">
    <text evidence="12">Lacks conserved residue(s) required for the propagation of feature annotation.</text>
</comment>
<comment type="caution">
    <text evidence="16">The sequence shown here is derived from an EMBL/GenBank/DDBJ whole genome shotgun (WGS) entry which is preliminary data.</text>
</comment>
<feature type="binding site" evidence="12">
    <location>
        <position position="194"/>
    </location>
    <ligand>
        <name>Mg(2+)</name>
        <dbReference type="ChEBI" id="CHEBI:18420"/>
        <label>1</label>
    </ligand>
</feature>
<keyword evidence="17" id="KW-1185">Reference proteome</keyword>
<evidence type="ECO:0000256" key="12">
    <source>
        <dbReference type="HAMAP-Rule" id="MF_00455"/>
    </source>
</evidence>
<dbReference type="GO" id="GO:0000287">
    <property type="term" value="F:magnesium ion binding"/>
    <property type="evidence" value="ECO:0007669"/>
    <property type="project" value="UniProtKB-UniRule"/>
</dbReference>
<dbReference type="Gene3D" id="3.20.20.150">
    <property type="entry name" value="Divalent-metal-dependent TIM barrel enzymes"/>
    <property type="match status" value="1"/>
</dbReference>
<dbReference type="Proteomes" id="UP000287171">
    <property type="component" value="Unassembled WGS sequence"/>
</dbReference>
<keyword evidence="8 12" id="KW-0479">Metal-binding</keyword>
<organism evidence="16 17">
    <name type="scientific">Dictyobacter alpinus</name>
    <dbReference type="NCBI Taxonomy" id="2014873"/>
    <lineage>
        <taxon>Bacteria</taxon>
        <taxon>Bacillati</taxon>
        <taxon>Chloroflexota</taxon>
        <taxon>Ktedonobacteria</taxon>
        <taxon>Ktedonobacterales</taxon>
        <taxon>Dictyobacteraceae</taxon>
        <taxon>Dictyobacter</taxon>
    </lineage>
</organism>
<protein>
    <recommendedName>
        <fullName evidence="5 12">Xylose isomerase</fullName>
        <ecNumber evidence="4 12">5.3.1.5</ecNumber>
    </recommendedName>
</protein>
<evidence type="ECO:0000313" key="16">
    <source>
        <dbReference type="EMBL" id="GCE27436.1"/>
    </source>
</evidence>
<comment type="cofactor">
    <cofactor evidence="12">
        <name>Mg(2+)</name>
        <dbReference type="ChEBI" id="CHEBI:18420"/>
    </cofactor>
    <text evidence="12">Binds 2 magnesium ions per subunit.</text>
</comment>
<dbReference type="InterPro" id="IPR013453">
    <property type="entry name" value="XylA_actinobac"/>
</dbReference>
<dbReference type="InterPro" id="IPR036237">
    <property type="entry name" value="Xyl_isomerase-like_sf"/>
</dbReference>
<keyword evidence="12" id="KW-0460">Magnesium</keyword>
<keyword evidence="10 12" id="KW-0119">Carbohydrate metabolism</keyword>
<evidence type="ECO:0000256" key="5">
    <source>
        <dbReference type="ARBA" id="ARBA00018232"/>
    </source>
</evidence>
<evidence type="ECO:0000256" key="14">
    <source>
        <dbReference type="RuleBase" id="RU000610"/>
    </source>
</evidence>
<keyword evidence="7 12" id="KW-0859">Xylose metabolism</keyword>
<feature type="active site" evidence="12">
    <location>
        <position position="70"/>
    </location>
</feature>
<gene>
    <name evidence="12 16" type="primary">xylA</name>
    <name evidence="16" type="ORF">KDA_29200</name>
</gene>
<dbReference type="EC" id="5.3.1.5" evidence="4 12"/>
<dbReference type="Pfam" id="PF01261">
    <property type="entry name" value="AP_endonuc_2"/>
    <property type="match status" value="1"/>
</dbReference>
<dbReference type="GO" id="GO:0009045">
    <property type="term" value="F:xylose isomerase activity"/>
    <property type="evidence" value="ECO:0007669"/>
    <property type="project" value="UniProtKB-UniRule"/>
</dbReference>
<evidence type="ECO:0000256" key="7">
    <source>
        <dbReference type="ARBA" id="ARBA00022629"/>
    </source>
</evidence>
<dbReference type="NCBIfam" id="TIGR02631">
    <property type="entry name" value="xylA_Arthro"/>
    <property type="match status" value="1"/>
</dbReference>
<accession>A0A402B7W1</accession>
<dbReference type="PROSITE" id="PS51415">
    <property type="entry name" value="XYLOSE_ISOMERASE"/>
    <property type="match status" value="1"/>
</dbReference>
<feature type="binding site" evidence="12">
    <location>
        <position position="233"/>
    </location>
    <ligand>
        <name>Mg(2+)</name>
        <dbReference type="ChEBI" id="CHEBI:18420"/>
        <label>2</label>
    </ligand>
</feature>
<evidence type="ECO:0000256" key="2">
    <source>
        <dbReference type="ARBA" id="ARBA00005765"/>
    </source>
</evidence>
<proteinExistence type="inferred from homology"/>
<evidence type="ECO:0000256" key="1">
    <source>
        <dbReference type="ARBA" id="ARBA00004496"/>
    </source>
</evidence>
<evidence type="ECO:0000256" key="8">
    <source>
        <dbReference type="ARBA" id="ARBA00022723"/>
    </source>
</evidence>
<dbReference type="AlphaFoldDB" id="A0A402B7W1"/>
<feature type="binding site" evidence="12">
    <location>
        <position position="300"/>
    </location>
    <ligand>
        <name>Mg(2+)</name>
        <dbReference type="ChEBI" id="CHEBI:18420"/>
        <label>1</label>
    </ligand>
</feature>
<comment type="subunit">
    <text evidence="3 12 14">Homotetramer.</text>
</comment>
<dbReference type="InterPro" id="IPR013022">
    <property type="entry name" value="Xyl_isomerase-like_TIM-brl"/>
</dbReference>